<sequence>MPSLAILSIFLCLNAALAQNFLDQYGQCNSNVNLLPDGGKKDECQRLCNEMSSNSACAAKIIKLHNITSRVGLANTLQSNDFGTLAKDLFYKSLSSDAPQIDSCFANIQADWVARDFACTDDRNVNEVDLSFLRRVAVQVLPYRYYEVDSHSTAEVKPESFCISTMHQIRTDPALSIFPRSACFDNQRIHPLTSKVETCPDNCKTANQKILETLSGGGCCTSLYYQEMTKMTFSFLTDSELSARVPGRSQDCSGAPCVSYDDALISCKADKKYLMSSGELQ</sequence>
<keyword evidence="4" id="KW-1185">Reference proteome</keyword>
<accession>L1IE28</accession>
<gene>
    <name evidence="2" type="ORF">GUITHDRAFT_119270</name>
</gene>
<feature type="signal peptide" evidence="1">
    <location>
        <begin position="1"/>
        <end position="18"/>
    </location>
</feature>
<dbReference type="KEGG" id="gtt:GUITHDRAFT_119270"/>
<evidence type="ECO:0000256" key="1">
    <source>
        <dbReference type="SAM" id="SignalP"/>
    </source>
</evidence>
<evidence type="ECO:0000313" key="3">
    <source>
        <dbReference type="EnsemblProtists" id="EKX34526"/>
    </source>
</evidence>
<protein>
    <submittedName>
        <fullName evidence="2 3">Uncharacterized protein</fullName>
    </submittedName>
</protein>
<dbReference type="Proteomes" id="UP000011087">
    <property type="component" value="Unassembled WGS sequence"/>
</dbReference>
<dbReference type="PaxDb" id="55529-EKX34526"/>
<reference evidence="2 4" key="1">
    <citation type="journal article" date="2012" name="Nature">
        <title>Algal genomes reveal evolutionary mosaicism and the fate of nucleomorphs.</title>
        <authorList>
            <consortium name="DOE Joint Genome Institute"/>
            <person name="Curtis B.A."/>
            <person name="Tanifuji G."/>
            <person name="Burki F."/>
            <person name="Gruber A."/>
            <person name="Irimia M."/>
            <person name="Maruyama S."/>
            <person name="Arias M.C."/>
            <person name="Ball S.G."/>
            <person name="Gile G.H."/>
            <person name="Hirakawa Y."/>
            <person name="Hopkins J.F."/>
            <person name="Kuo A."/>
            <person name="Rensing S.A."/>
            <person name="Schmutz J."/>
            <person name="Symeonidi A."/>
            <person name="Elias M."/>
            <person name="Eveleigh R.J."/>
            <person name="Herman E.K."/>
            <person name="Klute M.J."/>
            <person name="Nakayama T."/>
            <person name="Obornik M."/>
            <person name="Reyes-Prieto A."/>
            <person name="Armbrust E.V."/>
            <person name="Aves S.J."/>
            <person name="Beiko R.G."/>
            <person name="Coutinho P."/>
            <person name="Dacks J.B."/>
            <person name="Durnford D.G."/>
            <person name="Fast N.M."/>
            <person name="Green B.R."/>
            <person name="Grisdale C.J."/>
            <person name="Hempel F."/>
            <person name="Henrissat B."/>
            <person name="Hoppner M.P."/>
            <person name="Ishida K."/>
            <person name="Kim E."/>
            <person name="Koreny L."/>
            <person name="Kroth P.G."/>
            <person name="Liu Y."/>
            <person name="Malik S.B."/>
            <person name="Maier U.G."/>
            <person name="McRose D."/>
            <person name="Mock T."/>
            <person name="Neilson J.A."/>
            <person name="Onodera N.T."/>
            <person name="Poole A.M."/>
            <person name="Pritham E.J."/>
            <person name="Richards T.A."/>
            <person name="Rocap G."/>
            <person name="Roy S.W."/>
            <person name="Sarai C."/>
            <person name="Schaack S."/>
            <person name="Shirato S."/>
            <person name="Slamovits C.H."/>
            <person name="Spencer D.F."/>
            <person name="Suzuki S."/>
            <person name="Worden A.Z."/>
            <person name="Zauner S."/>
            <person name="Barry K."/>
            <person name="Bell C."/>
            <person name="Bharti A.K."/>
            <person name="Crow J.A."/>
            <person name="Grimwood J."/>
            <person name="Kramer R."/>
            <person name="Lindquist E."/>
            <person name="Lucas S."/>
            <person name="Salamov A."/>
            <person name="McFadden G.I."/>
            <person name="Lane C.E."/>
            <person name="Keeling P.J."/>
            <person name="Gray M.W."/>
            <person name="Grigoriev I.V."/>
            <person name="Archibald J.M."/>
        </authorList>
    </citation>
    <scope>NUCLEOTIDE SEQUENCE</scope>
    <source>
        <strain evidence="2 4">CCMP2712</strain>
    </source>
</reference>
<reference evidence="4" key="2">
    <citation type="submission" date="2012-11" db="EMBL/GenBank/DDBJ databases">
        <authorList>
            <person name="Kuo A."/>
            <person name="Curtis B.A."/>
            <person name="Tanifuji G."/>
            <person name="Burki F."/>
            <person name="Gruber A."/>
            <person name="Irimia M."/>
            <person name="Maruyama S."/>
            <person name="Arias M.C."/>
            <person name="Ball S.G."/>
            <person name="Gile G.H."/>
            <person name="Hirakawa Y."/>
            <person name="Hopkins J.F."/>
            <person name="Rensing S.A."/>
            <person name="Schmutz J."/>
            <person name="Symeonidi A."/>
            <person name="Elias M."/>
            <person name="Eveleigh R.J."/>
            <person name="Herman E.K."/>
            <person name="Klute M.J."/>
            <person name="Nakayama T."/>
            <person name="Obornik M."/>
            <person name="Reyes-Prieto A."/>
            <person name="Armbrust E.V."/>
            <person name="Aves S.J."/>
            <person name="Beiko R.G."/>
            <person name="Coutinho P."/>
            <person name="Dacks J.B."/>
            <person name="Durnford D.G."/>
            <person name="Fast N.M."/>
            <person name="Green B.R."/>
            <person name="Grisdale C."/>
            <person name="Hempe F."/>
            <person name="Henrissat B."/>
            <person name="Hoppner M.P."/>
            <person name="Ishida K.-I."/>
            <person name="Kim E."/>
            <person name="Koreny L."/>
            <person name="Kroth P.G."/>
            <person name="Liu Y."/>
            <person name="Malik S.-B."/>
            <person name="Maier U.G."/>
            <person name="McRose D."/>
            <person name="Mock T."/>
            <person name="Neilson J.A."/>
            <person name="Onodera N.T."/>
            <person name="Poole A.M."/>
            <person name="Pritham E.J."/>
            <person name="Richards T.A."/>
            <person name="Rocap G."/>
            <person name="Roy S.W."/>
            <person name="Sarai C."/>
            <person name="Schaack S."/>
            <person name="Shirato S."/>
            <person name="Slamovits C.H."/>
            <person name="Spencer D.F."/>
            <person name="Suzuki S."/>
            <person name="Worden A.Z."/>
            <person name="Zauner S."/>
            <person name="Barry K."/>
            <person name="Bell C."/>
            <person name="Bharti A.K."/>
            <person name="Crow J.A."/>
            <person name="Grimwood J."/>
            <person name="Kramer R."/>
            <person name="Lindquist E."/>
            <person name="Lucas S."/>
            <person name="Salamov A."/>
            <person name="McFadden G.I."/>
            <person name="Lane C.E."/>
            <person name="Keeling P.J."/>
            <person name="Gray M.W."/>
            <person name="Grigoriev I.V."/>
            <person name="Archibald J.M."/>
        </authorList>
    </citation>
    <scope>NUCLEOTIDE SEQUENCE</scope>
    <source>
        <strain evidence="4">CCMP2712</strain>
    </source>
</reference>
<dbReference type="GeneID" id="17291264"/>
<name>L1IE28_GUITC</name>
<dbReference type="EnsemblProtists" id="EKX34526">
    <property type="protein sequence ID" value="EKX34526"/>
    <property type="gene ID" value="GUITHDRAFT_119270"/>
</dbReference>
<evidence type="ECO:0000313" key="2">
    <source>
        <dbReference type="EMBL" id="EKX34526.1"/>
    </source>
</evidence>
<dbReference type="AlphaFoldDB" id="L1IE28"/>
<dbReference type="HOGENOM" id="CLU_964577_0_0_1"/>
<feature type="chain" id="PRO_5008769917" evidence="1">
    <location>
        <begin position="19"/>
        <end position="281"/>
    </location>
</feature>
<dbReference type="RefSeq" id="XP_005821506.1">
    <property type="nucleotide sequence ID" value="XM_005821449.1"/>
</dbReference>
<proteinExistence type="predicted"/>
<reference evidence="3" key="3">
    <citation type="submission" date="2016-03" db="UniProtKB">
        <authorList>
            <consortium name="EnsemblProtists"/>
        </authorList>
    </citation>
    <scope>IDENTIFICATION</scope>
</reference>
<evidence type="ECO:0000313" key="4">
    <source>
        <dbReference type="Proteomes" id="UP000011087"/>
    </source>
</evidence>
<keyword evidence="1" id="KW-0732">Signal</keyword>
<organism evidence="2">
    <name type="scientific">Guillardia theta (strain CCMP2712)</name>
    <name type="common">Cryptophyte</name>
    <dbReference type="NCBI Taxonomy" id="905079"/>
    <lineage>
        <taxon>Eukaryota</taxon>
        <taxon>Cryptophyceae</taxon>
        <taxon>Pyrenomonadales</taxon>
        <taxon>Geminigeraceae</taxon>
        <taxon>Guillardia</taxon>
    </lineage>
</organism>
<dbReference type="EMBL" id="JH993107">
    <property type="protein sequence ID" value="EKX34526.1"/>
    <property type="molecule type" value="Genomic_DNA"/>
</dbReference>